<dbReference type="AlphaFoldDB" id="A0A8X6NRS7"/>
<evidence type="ECO:0000313" key="2">
    <source>
        <dbReference type="Proteomes" id="UP000887013"/>
    </source>
</evidence>
<name>A0A8X6NRS7_NEPPI</name>
<dbReference type="Proteomes" id="UP000887013">
    <property type="component" value="Unassembled WGS sequence"/>
</dbReference>
<keyword evidence="2" id="KW-1185">Reference proteome</keyword>
<comment type="caution">
    <text evidence="1">The sequence shown here is derived from an EMBL/GenBank/DDBJ whole genome shotgun (WGS) entry which is preliminary data.</text>
</comment>
<protein>
    <submittedName>
        <fullName evidence="1">Uncharacterized protein</fullName>
    </submittedName>
</protein>
<accession>A0A8X6NRS7</accession>
<organism evidence="1 2">
    <name type="scientific">Nephila pilipes</name>
    <name type="common">Giant wood spider</name>
    <name type="synonym">Nephila maculata</name>
    <dbReference type="NCBI Taxonomy" id="299642"/>
    <lineage>
        <taxon>Eukaryota</taxon>
        <taxon>Metazoa</taxon>
        <taxon>Ecdysozoa</taxon>
        <taxon>Arthropoda</taxon>
        <taxon>Chelicerata</taxon>
        <taxon>Arachnida</taxon>
        <taxon>Araneae</taxon>
        <taxon>Araneomorphae</taxon>
        <taxon>Entelegynae</taxon>
        <taxon>Araneoidea</taxon>
        <taxon>Nephilidae</taxon>
        <taxon>Nephila</taxon>
    </lineage>
</organism>
<sequence length="104" mass="11818">MAKCLDYREPGRRDGVFQVGGRLRDTLFFSEKYINISPTTLKILSLRKVPNTSHIPMIELLNGLDVLGVELLFFHLSSWKTGNELPKTLQEEGKLGGNVRLLLY</sequence>
<gene>
    <name evidence="1" type="ORF">NPIL_232581</name>
</gene>
<proteinExistence type="predicted"/>
<evidence type="ECO:0000313" key="1">
    <source>
        <dbReference type="EMBL" id="GFT30435.1"/>
    </source>
</evidence>
<reference evidence="1" key="1">
    <citation type="submission" date="2020-08" db="EMBL/GenBank/DDBJ databases">
        <title>Multicomponent nature underlies the extraordinary mechanical properties of spider dragline silk.</title>
        <authorList>
            <person name="Kono N."/>
            <person name="Nakamura H."/>
            <person name="Mori M."/>
            <person name="Yoshida Y."/>
            <person name="Ohtoshi R."/>
            <person name="Malay A.D."/>
            <person name="Moran D.A.P."/>
            <person name="Tomita M."/>
            <person name="Numata K."/>
            <person name="Arakawa K."/>
        </authorList>
    </citation>
    <scope>NUCLEOTIDE SEQUENCE</scope>
</reference>
<dbReference type="EMBL" id="BMAW01107685">
    <property type="protein sequence ID" value="GFT30435.1"/>
    <property type="molecule type" value="Genomic_DNA"/>
</dbReference>